<dbReference type="InterPro" id="IPR002347">
    <property type="entry name" value="SDR_fam"/>
</dbReference>
<comment type="similarity">
    <text evidence="1">Belongs to the short-chain dehydrogenases/reductases (SDR) family.</text>
</comment>
<dbReference type="RefSeq" id="WP_135202605.1">
    <property type="nucleotide sequence ID" value="NZ_SPVG01000169.1"/>
</dbReference>
<dbReference type="PANTHER" id="PTHR43477">
    <property type="entry name" value="DIHYDROANTICAPSIN 7-DEHYDROGENASE"/>
    <property type="match status" value="1"/>
</dbReference>
<evidence type="ECO:0000313" key="3">
    <source>
        <dbReference type="EMBL" id="TFW19360.1"/>
    </source>
</evidence>
<organism evidence="3 4">
    <name type="scientific">Duganella callida</name>
    <dbReference type="NCBI Taxonomy" id="2561932"/>
    <lineage>
        <taxon>Bacteria</taxon>
        <taxon>Pseudomonadati</taxon>
        <taxon>Pseudomonadota</taxon>
        <taxon>Betaproteobacteria</taxon>
        <taxon>Burkholderiales</taxon>
        <taxon>Oxalobacteraceae</taxon>
        <taxon>Telluria group</taxon>
        <taxon>Duganella</taxon>
    </lineage>
</organism>
<dbReference type="Proteomes" id="UP000297729">
    <property type="component" value="Unassembled WGS sequence"/>
</dbReference>
<dbReference type="AlphaFoldDB" id="A0A4Y9SB16"/>
<dbReference type="SUPFAM" id="SSF51735">
    <property type="entry name" value="NAD(P)-binding Rossmann-fold domains"/>
    <property type="match status" value="1"/>
</dbReference>
<dbReference type="OrthoDB" id="9806974at2"/>
<name>A0A4Y9SB16_9BURK</name>
<dbReference type="Pfam" id="PF13561">
    <property type="entry name" value="adh_short_C2"/>
    <property type="match status" value="1"/>
</dbReference>
<keyword evidence="2" id="KW-0560">Oxidoreductase</keyword>
<evidence type="ECO:0000256" key="2">
    <source>
        <dbReference type="ARBA" id="ARBA00023002"/>
    </source>
</evidence>
<dbReference type="EMBL" id="SPVG01000169">
    <property type="protein sequence ID" value="TFW19360.1"/>
    <property type="molecule type" value="Genomic_DNA"/>
</dbReference>
<comment type="caution">
    <text evidence="3">The sequence shown here is derived from an EMBL/GenBank/DDBJ whole genome shotgun (WGS) entry which is preliminary data.</text>
</comment>
<dbReference type="InterPro" id="IPR036291">
    <property type="entry name" value="NAD(P)-bd_dom_sf"/>
</dbReference>
<dbReference type="PRINTS" id="PR00081">
    <property type="entry name" value="GDHRDH"/>
</dbReference>
<reference evidence="3 4" key="1">
    <citation type="submission" date="2019-03" db="EMBL/GenBank/DDBJ databases">
        <title>Draft Genome Sequence of Duganella callidus sp. nov., a Novel Duganella Species Isolated from Cultivated Soil.</title>
        <authorList>
            <person name="Raths R."/>
            <person name="Peta V."/>
            <person name="Bucking H."/>
        </authorList>
    </citation>
    <scope>NUCLEOTIDE SEQUENCE [LARGE SCALE GENOMIC DNA]</scope>
    <source>
        <strain evidence="3 4">DN04</strain>
    </source>
</reference>
<accession>A0A4Y9SB16</accession>
<protein>
    <submittedName>
        <fullName evidence="3">SDR family oxidoreductase</fullName>
    </submittedName>
</protein>
<dbReference type="GO" id="GO:0016491">
    <property type="term" value="F:oxidoreductase activity"/>
    <property type="evidence" value="ECO:0007669"/>
    <property type="project" value="UniProtKB-KW"/>
</dbReference>
<dbReference type="PANTHER" id="PTHR43477:SF1">
    <property type="entry name" value="DIHYDROANTICAPSIN 7-DEHYDROGENASE"/>
    <property type="match status" value="1"/>
</dbReference>
<dbReference type="InterPro" id="IPR051122">
    <property type="entry name" value="SDR_DHRS6-like"/>
</dbReference>
<gene>
    <name evidence="3" type="ORF">E4L98_16285</name>
</gene>
<evidence type="ECO:0000256" key="1">
    <source>
        <dbReference type="ARBA" id="ARBA00006484"/>
    </source>
</evidence>
<keyword evidence="4" id="KW-1185">Reference proteome</keyword>
<proteinExistence type="inferred from homology"/>
<dbReference type="Gene3D" id="3.40.50.720">
    <property type="entry name" value="NAD(P)-binding Rossmann-like Domain"/>
    <property type="match status" value="1"/>
</dbReference>
<evidence type="ECO:0000313" key="4">
    <source>
        <dbReference type="Proteomes" id="UP000297729"/>
    </source>
</evidence>
<sequence length="231" mass="23622">MKDQIVVVIGGLSGIGRAVAEQAAAAGARVIAAGRRAVPADWPAHIGAAQLDVTDDGAVQRFFADIGAFDHLVLTSGPVIPSARLAEQEVAAAMAAFNVKFFGQLRAVKYAAPRLRAGGSVTLTSGLLARKAMAGGLVKATMNAAVETMGKTLAKELAPLRVNVVSPGMVETGMWGPLSDADRKAMAQRAGAGLPVGRVGQGDDLAQVYLMLMQNGFMTGTVVDVDGGGLL</sequence>